<evidence type="ECO:0000256" key="1">
    <source>
        <dbReference type="ARBA" id="ARBA00007074"/>
    </source>
</evidence>
<protein>
    <submittedName>
        <fullName evidence="6">C40 family peptidase</fullName>
    </submittedName>
</protein>
<dbReference type="EMBL" id="JACSPW010000001">
    <property type="protein sequence ID" value="MBD8031448.1"/>
    <property type="molecule type" value="Genomic_DNA"/>
</dbReference>
<keyword evidence="7" id="KW-1185">Reference proteome</keyword>
<feature type="domain" description="NlpC/P60" evidence="5">
    <location>
        <begin position="35"/>
        <end position="158"/>
    </location>
</feature>
<evidence type="ECO:0000313" key="6">
    <source>
        <dbReference type="EMBL" id="MBD8031448.1"/>
    </source>
</evidence>
<organism evidence="6 7">
    <name type="scientific">Solibacillus merdavium</name>
    <dbReference type="NCBI Taxonomy" id="2762218"/>
    <lineage>
        <taxon>Bacteria</taxon>
        <taxon>Bacillati</taxon>
        <taxon>Bacillota</taxon>
        <taxon>Bacilli</taxon>
        <taxon>Bacillales</taxon>
        <taxon>Caryophanaceae</taxon>
        <taxon>Solibacillus</taxon>
    </lineage>
</organism>
<keyword evidence="4" id="KW-0788">Thiol protease</keyword>
<dbReference type="Pfam" id="PF00877">
    <property type="entry name" value="NLPC_P60"/>
    <property type="match status" value="1"/>
</dbReference>
<keyword evidence="3" id="KW-0378">Hydrolase</keyword>
<dbReference type="RefSeq" id="WP_191702104.1">
    <property type="nucleotide sequence ID" value="NZ_JACSPW010000001.1"/>
</dbReference>
<evidence type="ECO:0000256" key="3">
    <source>
        <dbReference type="ARBA" id="ARBA00022801"/>
    </source>
</evidence>
<dbReference type="InterPro" id="IPR038765">
    <property type="entry name" value="Papain-like_cys_pep_sf"/>
</dbReference>
<evidence type="ECO:0000259" key="5">
    <source>
        <dbReference type="PROSITE" id="PS51935"/>
    </source>
</evidence>
<dbReference type="PANTHER" id="PTHR47053:SF1">
    <property type="entry name" value="MUREIN DD-ENDOPEPTIDASE MEPH-RELATED"/>
    <property type="match status" value="1"/>
</dbReference>
<name>A0ABR8XHM9_9BACL</name>
<dbReference type="Gene3D" id="3.90.1720.10">
    <property type="entry name" value="endopeptidase domain like (from Nostoc punctiforme)"/>
    <property type="match status" value="1"/>
</dbReference>
<evidence type="ECO:0000256" key="2">
    <source>
        <dbReference type="ARBA" id="ARBA00022670"/>
    </source>
</evidence>
<dbReference type="PROSITE" id="PS51935">
    <property type="entry name" value="NLPC_P60"/>
    <property type="match status" value="1"/>
</dbReference>
<dbReference type="SUPFAM" id="SSF54001">
    <property type="entry name" value="Cysteine proteinases"/>
    <property type="match status" value="1"/>
</dbReference>
<proteinExistence type="inferred from homology"/>
<evidence type="ECO:0000313" key="7">
    <source>
        <dbReference type="Proteomes" id="UP000600565"/>
    </source>
</evidence>
<gene>
    <name evidence="6" type="ORF">H9632_00115</name>
</gene>
<keyword evidence="2" id="KW-0645">Protease</keyword>
<accession>A0ABR8XHM9</accession>
<evidence type="ECO:0000256" key="4">
    <source>
        <dbReference type="ARBA" id="ARBA00022807"/>
    </source>
</evidence>
<sequence length="183" mass="19996">MDYFKLIRNSVLTLAAAFVIFFTPLNENEASAETAYSVEELKEISSKYLGVRYSYGGTSAKGFDCSGYVRHVFKELGITSLERTSSDMYNQGSSVKKSELEPGDLVFFNTSGKRISHVGIYIGSGKFIHASTSKGVIKTSINDKYYWGNKYVGAKRVANFATADAIAAAAEDDSDVDNTPEAE</sequence>
<comment type="similarity">
    <text evidence="1">Belongs to the peptidase C40 family.</text>
</comment>
<comment type="caution">
    <text evidence="6">The sequence shown here is derived from an EMBL/GenBank/DDBJ whole genome shotgun (WGS) entry which is preliminary data.</text>
</comment>
<dbReference type="InterPro" id="IPR051202">
    <property type="entry name" value="Peptidase_C40"/>
</dbReference>
<reference evidence="6 7" key="1">
    <citation type="submission" date="2020-08" db="EMBL/GenBank/DDBJ databases">
        <title>A Genomic Blueprint of the Chicken Gut Microbiome.</title>
        <authorList>
            <person name="Gilroy R."/>
            <person name="Ravi A."/>
            <person name="Getino M."/>
            <person name="Pursley I."/>
            <person name="Horton D.L."/>
            <person name="Alikhan N.-F."/>
            <person name="Baker D."/>
            <person name="Gharbi K."/>
            <person name="Hall N."/>
            <person name="Watson M."/>
            <person name="Adriaenssens E.M."/>
            <person name="Foster-Nyarko E."/>
            <person name="Jarju S."/>
            <person name="Secka A."/>
            <person name="Antonio M."/>
            <person name="Oren A."/>
            <person name="Chaudhuri R."/>
            <person name="La Ragione R.M."/>
            <person name="Hildebrand F."/>
            <person name="Pallen M.J."/>
        </authorList>
    </citation>
    <scope>NUCLEOTIDE SEQUENCE [LARGE SCALE GENOMIC DNA]</scope>
    <source>
        <strain evidence="6 7">Sa1YVA6</strain>
    </source>
</reference>
<dbReference type="PANTHER" id="PTHR47053">
    <property type="entry name" value="MUREIN DD-ENDOPEPTIDASE MEPH-RELATED"/>
    <property type="match status" value="1"/>
</dbReference>
<dbReference type="Proteomes" id="UP000600565">
    <property type="component" value="Unassembled WGS sequence"/>
</dbReference>
<dbReference type="InterPro" id="IPR000064">
    <property type="entry name" value="NLP_P60_dom"/>
</dbReference>